<dbReference type="RefSeq" id="WP_185133174.1">
    <property type="nucleotide sequence ID" value="NZ_JACJVO010000050.1"/>
</dbReference>
<feature type="binding site" evidence="3">
    <location>
        <position position="193"/>
    </location>
    <ligand>
        <name>ATP</name>
        <dbReference type="ChEBI" id="CHEBI:30616"/>
    </ligand>
</feature>
<dbReference type="HAMAP" id="MF_01539">
    <property type="entry name" value="TmcAL"/>
    <property type="match status" value="1"/>
</dbReference>
<dbReference type="NCBIfam" id="NF010191">
    <property type="entry name" value="PRK13670.1"/>
    <property type="match status" value="1"/>
</dbReference>
<dbReference type="Proteomes" id="UP000564644">
    <property type="component" value="Unassembled WGS sequence"/>
</dbReference>
<dbReference type="InterPro" id="IPR014729">
    <property type="entry name" value="Rossmann-like_a/b/a_fold"/>
</dbReference>
<name>A0A7X0SV75_9BACL</name>
<feature type="binding site" evidence="3">
    <location>
        <begin position="7"/>
        <end position="20"/>
    </location>
    <ligand>
        <name>ATP</name>
        <dbReference type="ChEBI" id="CHEBI:30616"/>
    </ligand>
</feature>
<dbReference type="GO" id="GO:0016879">
    <property type="term" value="F:ligase activity, forming carbon-nitrogen bonds"/>
    <property type="evidence" value="ECO:0007669"/>
    <property type="project" value="UniProtKB-UniRule"/>
</dbReference>
<dbReference type="PANTHER" id="PTHR37825:SF1">
    <property type="entry name" value="TRNA(MET) CYTIDINE ACETATE LIGASE"/>
    <property type="match status" value="1"/>
</dbReference>
<dbReference type="GO" id="GO:0016740">
    <property type="term" value="F:transferase activity"/>
    <property type="evidence" value="ECO:0007669"/>
    <property type="project" value="UniProtKB-KW"/>
</dbReference>
<comment type="caution">
    <text evidence="4">The sequence shown here is derived from an EMBL/GenBank/DDBJ whole genome shotgun (WGS) entry which is preliminary data.</text>
</comment>
<evidence type="ECO:0000313" key="5">
    <source>
        <dbReference type="Proteomes" id="UP000564644"/>
    </source>
</evidence>
<keyword evidence="3" id="KW-0694">RNA-binding</keyword>
<keyword evidence="3" id="KW-0067">ATP-binding</keyword>
<dbReference type="GO" id="GO:0006400">
    <property type="term" value="P:tRNA modification"/>
    <property type="evidence" value="ECO:0007669"/>
    <property type="project" value="UniProtKB-UniRule"/>
</dbReference>
<keyword evidence="3" id="KW-0963">Cytoplasm</keyword>
<feature type="binding site" evidence="3">
    <location>
        <position position="102"/>
    </location>
    <ligand>
        <name>ATP</name>
        <dbReference type="ChEBI" id="CHEBI:30616"/>
    </ligand>
</feature>
<evidence type="ECO:0000313" key="4">
    <source>
        <dbReference type="EMBL" id="MBB6735525.1"/>
    </source>
</evidence>
<evidence type="ECO:0000256" key="2">
    <source>
        <dbReference type="ARBA" id="ARBA00022694"/>
    </source>
</evidence>
<dbReference type="EMBL" id="JACJVO010000050">
    <property type="protein sequence ID" value="MBB6735525.1"/>
    <property type="molecule type" value="Genomic_DNA"/>
</dbReference>
<dbReference type="SUPFAM" id="SSF52374">
    <property type="entry name" value="Nucleotidylyl transferase"/>
    <property type="match status" value="1"/>
</dbReference>
<keyword evidence="4" id="KW-0808">Transferase</keyword>
<comment type="similarity">
    <text evidence="3">Belongs to the TmcAL family.</text>
</comment>
<keyword evidence="3" id="KW-0547">Nucleotide-binding</keyword>
<gene>
    <name evidence="3" type="primary">tmcAL</name>
    <name evidence="4" type="ORF">H7C18_31905</name>
</gene>
<dbReference type="GO" id="GO:0005737">
    <property type="term" value="C:cytoplasm"/>
    <property type="evidence" value="ECO:0007669"/>
    <property type="project" value="UniProtKB-SubCell"/>
</dbReference>
<organism evidence="4 5">
    <name type="scientific">Cohnella zeiphila</name>
    <dbReference type="NCBI Taxonomy" id="2761120"/>
    <lineage>
        <taxon>Bacteria</taxon>
        <taxon>Bacillati</taxon>
        <taxon>Bacillota</taxon>
        <taxon>Bacilli</taxon>
        <taxon>Bacillales</taxon>
        <taxon>Paenibacillaceae</taxon>
        <taxon>Cohnella</taxon>
    </lineage>
</organism>
<comment type="subcellular location">
    <subcellularLocation>
        <location evidence="3">Cytoplasm</location>
    </subcellularLocation>
</comment>
<dbReference type="Gene3D" id="3.40.50.620">
    <property type="entry name" value="HUPs"/>
    <property type="match status" value="1"/>
</dbReference>
<comment type="function">
    <text evidence="3">Catalyzes the formation of N(4)-acetylcytidine (ac(4)C) at the wobble position of elongator tRNA(Met), using acetate and ATP as substrates. First activates an acetate ion to form acetyladenylate (Ac-AMP) and then transfers the acetyl group to tRNA to form ac(4)C34.</text>
</comment>
<dbReference type="InterPro" id="IPR008513">
    <property type="entry name" value="tRNA(Met)_cyd_acetate_ligase"/>
</dbReference>
<dbReference type="GO" id="GO:0005524">
    <property type="term" value="F:ATP binding"/>
    <property type="evidence" value="ECO:0007669"/>
    <property type="project" value="UniProtKB-KW"/>
</dbReference>
<evidence type="ECO:0000256" key="1">
    <source>
        <dbReference type="ARBA" id="ARBA00022598"/>
    </source>
</evidence>
<dbReference type="PANTHER" id="PTHR37825">
    <property type="entry name" value="TRNA(MET) CYTIDINE ACETATE LIGASE"/>
    <property type="match status" value="1"/>
</dbReference>
<accession>A0A7X0SV75</accession>
<dbReference type="GO" id="GO:0000049">
    <property type="term" value="F:tRNA binding"/>
    <property type="evidence" value="ECO:0007669"/>
    <property type="project" value="UniProtKB-KW"/>
</dbReference>
<dbReference type="AlphaFoldDB" id="A0A7X0SV75"/>
<protein>
    <recommendedName>
        <fullName evidence="3">tRNA(Met) cytidine acetate ligase</fullName>
        <ecNumber evidence="3">6.3.4.-</ecNumber>
    </recommendedName>
</protein>
<evidence type="ECO:0000256" key="3">
    <source>
        <dbReference type="HAMAP-Rule" id="MF_01539"/>
    </source>
</evidence>
<feature type="binding site" evidence="3">
    <location>
        <position position="168"/>
    </location>
    <ligand>
        <name>ATP</name>
        <dbReference type="ChEBI" id="CHEBI:30616"/>
    </ligand>
</feature>
<keyword evidence="2 3" id="KW-0819">tRNA processing</keyword>
<keyword evidence="1 3" id="KW-0436">Ligase</keyword>
<comment type="caution">
    <text evidence="3">Lacks conserved residue(s) required for the propagation of feature annotation.</text>
</comment>
<dbReference type="Pfam" id="PF05636">
    <property type="entry name" value="HIGH_NTase1"/>
    <property type="match status" value="1"/>
</dbReference>
<comment type="catalytic activity">
    <reaction evidence="3">
        <text>cytidine(34) in elongator tRNA(Met) + acetate + ATP = N(4)-acetylcytidine(34) in elongator tRNA(Met) + AMP + diphosphate</text>
        <dbReference type="Rhea" id="RHEA:58144"/>
        <dbReference type="Rhea" id="RHEA-COMP:10693"/>
        <dbReference type="Rhea" id="RHEA-COMP:10694"/>
        <dbReference type="ChEBI" id="CHEBI:30089"/>
        <dbReference type="ChEBI" id="CHEBI:30616"/>
        <dbReference type="ChEBI" id="CHEBI:33019"/>
        <dbReference type="ChEBI" id="CHEBI:74900"/>
        <dbReference type="ChEBI" id="CHEBI:82748"/>
        <dbReference type="ChEBI" id="CHEBI:456215"/>
    </reaction>
</comment>
<keyword evidence="3" id="KW-0820">tRNA-binding</keyword>
<keyword evidence="5" id="KW-1185">Reference proteome</keyword>
<proteinExistence type="inferred from homology"/>
<dbReference type="EC" id="6.3.4.-" evidence="3"/>
<reference evidence="4 5" key="1">
    <citation type="submission" date="2020-08" db="EMBL/GenBank/DDBJ databases">
        <title>Cohnella phylogeny.</title>
        <authorList>
            <person name="Dunlap C."/>
        </authorList>
    </citation>
    <scope>NUCLEOTIDE SEQUENCE [LARGE SCALE GENOMIC DNA]</scope>
    <source>
        <strain evidence="4 5">CBP 2801</strain>
    </source>
</reference>
<sequence length="411" mass="45553">MRTVGIIVEYNPLHNGHLYHIRQSRKITEAEAVVAVMSGHFLQRGEPAIADKWARTEMALRAGCDLVLELPVAYSSQPAQWFAYGSVAVLHATGVVDALCFGSESGDAGTLGRIADRLADEPAAVGGELARLLKEGLPYPTAYAEAVRRFLRREGLEAEAEYRLDQPNHTLGLHYLLALRRLGSPIAPYSIRRERSEYGQSTITDAAIASATALRRLLAESGSLAELAPYVPASTLDVLEREYRAGRAPVTWESFARPLFHRLWTEDEERLAEYSEVAEGLQHRIRRALGQLPAPTVEALLAALKTKRYTRTKLQRTLLRILLGHRKEELSAGSLASGLRCLRVLGFTDRGRELLRRMKKRAALPVVQSAADNDSPYLAMDARASAAYSLAFRDPDPRLALRDFTLPPVRL</sequence>